<feature type="active site" description="Nucleophile" evidence="9">
    <location>
        <position position="165"/>
    </location>
</feature>
<evidence type="ECO:0000259" key="10">
    <source>
        <dbReference type="Pfam" id="PF01180"/>
    </source>
</evidence>
<dbReference type="InterPro" id="IPR013785">
    <property type="entry name" value="Aldolase_TIM"/>
</dbReference>
<evidence type="ECO:0000256" key="9">
    <source>
        <dbReference type="HAMAP-Rule" id="MF_00224"/>
    </source>
</evidence>
<feature type="binding site" evidence="9">
    <location>
        <position position="226"/>
    </location>
    <ligand>
        <name>FMN</name>
        <dbReference type="ChEBI" id="CHEBI:58210"/>
    </ligand>
</feature>
<dbReference type="PROSITE" id="PS00912">
    <property type="entry name" value="DHODEHASE_2"/>
    <property type="match status" value="1"/>
</dbReference>
<comment type="pathway">
    <text evidence="2 9">Pyrimidine metabolism; UMP biosynthesis via de novo pathway.</text>
</comment>
<gene>
    <name evidence="9 11" type="primary">pyrD</name>
    <name evidence="11" type="ORF">SPIROBIBN47_70005</name>
</gene>
<dbReference type="InterPro" id="IPR033888">
    <property type="entry name" value="DHOD_1B"/>
</dbReference>
<protein>
    <recommendedName>
        <fullName evidence="9">Dihydroorotate dehydrogenase</fullName>
        <shortName evidence="9">DHOD</shortName>
        <shortName evidence="9">DHODase</shortName>
        <shortName evidence="9">DHOdehase</shortName>
        <ecNumber evidence="9">1.3.-.-</ecNumber>
    </recommendedName>
</protein>
<dbReference type="AlphaFoldDB" id="A0A3P3XLQ7"/>
<evidence type="ECO:0000256" key="2">
    <source>
        <dbReference type="ARBA" id="ARBA00004725"/>
    </source>
</evidence>
<feature type="binding site" evidence="9">
    <location>
        <position position="162"/>
    </location>
    <ligand>
        <name>FMN</name>
        <dbReference type="ChEBI" id="CHEBI:58210"/>
    </ligand>
</feature>
<dbReference type="InterPro" id="IPR005720">
    <property type="entry name" value="Dihydroorotate_DH_cat"/>
</dbReference>
<dbReference type="GO" id="GO:0006207">
    <property type="term" value="P:'de novo' pyrimidine nucleobase biosynthetic process"/>
    <property type="evidence" value="ECO:0007669"/>
    <property type="project" value="InterPro"/>
</dbReference>
<comment type="cofactor">
    <cofactor evidence="9">
        <name>FMN</name>
        <dbReference type="ChEBI" id="CHEBI:58210"/>
    </cofactor>
    <text evidence="9">Binds 1 FMN per subunit.</text>
</comment>
<evidence type="ECO:0000256" key="7">
    <source>
        <dbReference type="ARBA" id="ARBA00022975"/>
    </source>
</evidence>
<feature type="binding site" evidence="9">
    <location>
        <position position="72"/>
    </location>
    <ligand>
        <name>substrate</name>
    </ligand>
</feature>
<comment type="catalytic activity">
    <reaction evidence="9">
        <text>(S)-dihydroorotate + A = orotate + AH2</text>
        <dbReference type="Rhea" id="RHEA:18073"/>
        <dbReference type="ChEBI" id="CHEBI:13193"/>
        <dbReference type="ChEBI" id="CHEBI:17499"/>
        <dbReference type="ChEBI" id="CHEBI:30839"/>
        <dbReference type="ChEBI" id="CHEBI:30864"/>
    </reaction>
</comment>
<feature type="domain" description="Dihydroorotate dehydrogenase catalytic" evidence="10">
    <location>
        <begin position="31"/>
        <end position="321"/>
    </location>
</feature>
<evidence type="ECO:0000256" key="3">
    <source>
        <dbReference type="ARBA" id="ARBA00008008"/>
    </source>
</evidence>
<evidence type="ECO:0000256" key="4">
    <source>
        <dbReference type="ARBA" id="ARBA00022490"/>
    </source>
</evidence>
<dbReference type="PANTHER" id="PTHR48109:SF1">
    <property type="entry name" value="DIHYDROOROTATE DEHYDROGENASE (FUMARATE)"/>
    <property type="match status" value="1"/>
</dbReference>
<dbReference type="EMBL" id="FWDM01000039">
    <property type="protein sequence ID" value="SLM15719.1"/>
    <property type="molecule type" value="Genomic_DNA"/>
</dbReference>
<evidence type="ECO:0000256" key="6">
    <source>
        <dbReference type="ARBA" id="ARBA00022643"/>
    </source>
</evidence>
<dbReference type="InterPro" id="IPR001295">
    <property type="entry name" value="Dihydroorotate_DH_CS"/>
</dbReference>
<proteinExistence type="inferred from homology"/>
<reference evidence="11" key="1">
    <citation type="submission" date="2017-02" db="EMBL/GenBank/DDBJ databases">
        <authorList>
            <person name="Regsiter A."/>
            <person name="William W."/>
        </authorList>
    </citation>
    <scope>NUCLEOTIDE SEQUENCE</scope>
    <source>
        <strain evidence="11">Bib</strain>
    </source>
</reference>
<keyword evidence="4 9" id="KW-0963">Cytoplasm</keyword>
<dbReference type="GO" id="GO:0004152">
    <property type="term" value="F:dihydroorotate dehydrogenase activity"/>
    <property type="evidence" value="ECO:0007669"/>
    <property type="project" value="UniProtKB-UniRule"/>
</dbReference>
<comment type="similarity">
    <text evidence="3 9">Belongs to the dihydroorotate dehydrogenase family. Type 1 subfamily.</text>
</comment>
<dbReference type="NCBIfam" id="TIGR01037">
    <property type="entry name" value="pyrD_sub1_fam"/>
    <property type="match status" value="1"/>
</dbReference>
<comment type="function">
    <text evidence="9">Catalyzes the conversion of dihydroorotate to orotate.</text>
</comment>
<dbReference type="EC" id="1.3.-.-" evidence="9"/>
<feature type="binding site" evidence="9">
    <location>
        <position position="252"/>
    </location>
    <ligand>
        <name>FMN</name>
        <dbReference type="ChEBI" id="CHEBI:58210"/>
    </ligand>
</feature>
<dbReference type="PIRSF" id="PIRSF000164">
    <property type="entry name" value="DHO_oxidase"/>
    <property type="match status" value="1"/>
</dbReference>
<dbReference type="PANTHER" id="PTHR48109">
    <property type="entry name" value="DIHYDROOROTATE DEHYDROGENASE (QUINONE), MITOCHONDRIAL-RELATED"/>
    <property type="match status" value="1"/>
</dbReference>
<dbReference type="SUPFAM" id="SSF51395">
    <property type="entry name" value="FMN-linked oxidoreductases"/>
    <property type="match status" value="1"/>
</dbReference>
<keyword evidence="8 9" id="KW-0560">Oxidoreductase</keyword>
<comment type="subcellular location">
    <subcellularLocation>
        <location evidence="1 9">Cytoplasm</location>
    </subcellularLocation>
</comment>
<evidence type="ECO:0000313" key="11">
    <source>
        <dbReference type="EMBL" id="SLM15719.1"/>
    </source>
</evidence>
<dbReference type="InterPro" id="IPR012135">
    <property type="entry name" value="Dihydroorotate_DH_1_2"/>
</dbReference>
<feature type="binding site" evidence="9">
    <location>
        <position position="200"/>
    </location>
    <ligand>
        <name>FMN</name>
        <dbReference type="ChEBI" id="CHEBI:58210"/>
    </ligand>
</feature>
<sequence>MKNPEQEQSKKNEILAGPPPSVLNLGYDLNLSVRIGSLIMPNPVGVASGTFGYGEEYDELVHIDALGALYTKAVTLEPREGNPPPRLVETPMGLINSIGLANPGVEKFLREKLPSLRTRLCPIIVNVAGSTEDDYIQVIERIEAHLASTDSGRPGIDGYEINVSCPNVQKGGMSFGIDPRLVERLTHSLRQKTSRPLIIKLSPNVTDIAEIARAAEAGGADAISCINTVVGMVIDTEKKKPAIAMGTGGLSGPAIRPIGVAATYKVGKAVRIPVIGLGGITNASDAIQYLLAGALAVQVGTALFSDPRAPLKVLDGIIEWMKRHSVHSVSDIRFMLR</sequence>
<keyword evidence="6 9" id="KW-0288">FMN</keyword>
<dbReference type="Gene3D" id="3.20.20.70">
    <property type="entry name" value="Aldolase class I"/>
    <property type="match status" value="1"/>
</dbReference>
<dbReference type="GO" id="GO:0005737">
    <property type="term" value="C:cytoplasm"/>
    <property type="evidence" value="ECO:0007669"/>
    <property type="project" value="UniProtKB-SubCell"/>
</dbReference>
<feature type="binding site" evidence="9">
    <location>
        <position position="126"/>
    </location>
    <ligand>
        <name>FMN</name>
        <dbReference type="ChEBI" id="CHEBI:58210"/>
    </ligand>
</feature>
<feature type="binding site" evidence="9">
    <location>
        <begin position="72"/>
        <end position="73"/>
    </location>
    <ligand>
        <name>FMN</name>
        <dbReference type="ChEBI" id="CHEBI:58210"/>
    </ligand>
</feature>
<evidence type="ECO:0000256" key="1">
    <source>
        <dbReference type="ARBA" id="ARBA00004496"/>
    </source>
</evidence>
<feature type="binding site" evidence="9">
    <location>
        <position position="162"/>
    </location>
    <ligand>
        <name>substrate</name>
    </ligand>
</feature>
<name>A0A3P3XLQ7_9SPIR</name>
<feature type="binding site" evidence="9">
    <location>
        <begin position="227"/>
        <end position="228"/>
    </location>
    <ligand>
        <name>substrate</name>
    </ligand>
</feature>
<accession>A0A3P3XLQ7</accession>
<feature type="binding site" evidence="9">
    <location>
        <begin position="300"/>
        <end position="301"/>
    </location>
    <ligand>
        <name>FMN</name>
        <dbReference type="ChEBI" id="CHEBI:58210"/>
    </ligand>
</feature>
<dbReference type="InterPro" id="IPR050074">
    <property type="entry name" value="DHO_dehydrogenase"/>
</dbReference>
<evidence type="ECO:0000256" key="8">
    <source>
        <dbReference type="ARBA" id="ARBA00023002"/>
    </source>
</evidence>
<dbReference type="UniPathway" id="UPA00070"/>
<keyword evidence="7 9" id="KW-0665">Pyrimidine biosynthesis</keyword>
<organism evidence="11">
    <name type="scientific">uncultured spirochete</name>
    <dbReference type="NCBI Taxonomy" id="156406"/>
    <lineage>
        <taxon>Bacteria</taxon>
        <taxon>Pseudomonadati</taxon>
        <taxon>Spirochaetota</taxon>
        <taxon>Spirochaetia</taxon>
        <taxon>Spirochaetales</taxon>
        <taxon>environmental samples</taxon>
    </lineage>
</organism>
<dbReference type="InterPro" id="IPR024920">
    <property type="entry name" value="Dihydroorotate_DH_1"/>
</dbReference>
<dbReference type="HAMAP" id="MF_00224">
    <property type="entry name" value="DHO_dh_type1"/>
    <property type="match status" value="1"/>
</dbReference>
<dbReference type="PROSITE" id="PS00911">
    <property type="entry name" value="DHODEHASE_1"/>
    <property type="match status" value="1"/>
</dbReference>
<dbReference type="NCBIfam" id="NF005574">
    <property type="entry name" value="PRK07259.1"/>
    <property type="match status" value="1"/>
</dbReference>
<dbReference type="Pfam" id="PF01180">
    <property type="entry name" value="DHO_dh"/>
    <property type="match status" value="1"/>
</dbReference>
<dbReference type="InterPro" id="IPR049622">
    <property type="entry name" value="Dihydroorotate_DH_I"/>
</dbReference>
<feature type="binding site" evidence="9">
    <location>
        <begin position="278"/>
        <end position="279"/>
    </location>
    <ligand>
        <name>FMN</name>
        <dbReference type="ChEBI" id="CHEBI:58210"/>
    </ligand>
</feature>
<feature type="binding site" evidence="9">
    <location>
        <begin position="96"/>
        <end position="100"/>
    </location>
    <ligand>
        <name>substrate</name>
    </ligand>
</feature>
<feature type="binding site" evidence="9">
    <location>
        <position position="48"/>
    </location>
    <ligand>
        <name>FMN</name>
        <dbReference type="ChEBI" id="CHEBI:58210"/>
    </ligand>
</feature>
<dbReference type="FunFam" id="3.20.20.70:FF:000027">
    <property type="entry name" value="Dihydropyrimidine dehydrogenase [NADP(+)]"/>
    <property type="match status" value="1"/>
</dbReference>
<dbReference type="GO" id="GO:0044205">
    <property type="term" value="P:'de novo' UMP biosynthetic process"/>
    <property type="evidence" value="ECO:0007669"/>
    <property type="project" value="UniProtKB-UniRule"/>
</dbReference>
<keyword evidence="5 9" id="KW-0285">Flavoprotein</keyword>
<evidence type="ECO:0000256" key="5">
    <source>
        <dbReference type="ARBA" id="ARBA00022630"/>
    </source>
</evidence>
<dbReference type="CDD" id="cd04740">
    <property type="entry name" value="DHOD_1B_like"/>
    <property type="match status" value="1"/>
</dbReference>